<evidence type="ECO:0000259" key="5">
    <source>
        <dbReference type="Pfam" id="PF00278"/>
    </source>
</evidence>
<dbReference type="InterPro" id="IPR029066">
    <property type="entry name" value="PLP-binding_barrel"/>
</dbReference>
<evidence type="ECO:0000256" key="4">
    <source>
        <dbReference type="RuleBase" id="RU003737"/>
    </source>
</evidence>
<feature type="domain" description="Orn/DAP/Arg decarboxylase 2 C-terminal" evidence="5">
    <location>
        <begin position="262"/>
        <end position="349"/>
    </location>
</feature>
<evidence type="ECO:0000313" key="7">
    <source>
        <dbReference type="EMBL" id="RGK51130.1"/>
    </source>
</evidence>
<dbReference type="GO" id="GO:0009089">
    <property type="term" value="P:lysine biosynthetic process via diaminopimelate"/>
    <property type="evidence" value="ECO:0007669"/>
    <property type="project" value="TreeGrafter"/>
</dbReference>
<evidence type="ECO:0000259" key="6">
    <source>
        <dbReference type="Pfam" id="PF02784"/>
    </source>
</evidence>
<dbReference type="InterPro" id="IPR022643">
    <property type="entry name" value="De-COase2_C"/>
</dbReference>
<dbReference type="SUPFAM" id="SSF51419">
    <property type="entry name" value="PLP-binding barrel"/>
    <property type="match status" value="1"/>
</dbReference>
<evidence type="ECO:0000256" key="2">
    <source>
        <dbReference type="ARBA" id="ARBA00022898"/>
    </source>
</evidence>
<dbReference type="PANTHER" id="PTHR43727">
    <property type="entry name" value="DIAMINOPIMELATE DECARBOXYLASE"/>
    <property type="match status" value="1"/>
</dbReference>
<organism evidence="7 8">
    <name type="scientific">Phocaeicola plebeius</name>
    <dbReference type="NCBI Taxonomy" id="310297"/>
    <lineage>
        <taxon>Bacteria</taxon>
        <taxon>Pseudomonadati</taxon>
        <taxon>Bacteroidota</taxon>
        <taxon>Bacteroidia</taxon>
        <taxon>Bacteroidales</taxon>
        <taxon>Bacteroidaceae</taxon>
        <taxon>Phocaeicola</taxon>
    </lineage>
</organism>
<comment type="caution">
    <text evidence="7">The sequence shown here is derived from an EMBL/GenBank/DDBJ whole genome shotgun (WGS) entry which is preliminary data.</text>
</comment>
<dbReference type="InterPro" id="IPR000183">
    <property type="entry name" value="Orn/DAP/Arg_de-COase"/>
</dbReference>
<sequence length="394" mass="45267">MIKNMIKTPCFVLNVDKALCNIIGFKTALINRFKNNILGYSVKTNSFPGWLDIVKDNGGYAEVVSYDEYNLVLKCGFDKSHIIYNGPMKDKASFIDALENGAIVNIETKRELDWLLELDRNKSYKIGIRVNLNISVISPEDCKEEESYSRFGFSYENGELKSAIDHIAGLDHVVLKGLHLHRTSKTRSINTYKNICLYALNIIKEYDLNLSYIDIGGGFYGDMPGKPTYQDYIDAIYNVLSLHYNCDELCLIVEPGNALVASPFSYYTSVIDIKNVGDKRIIVTDGTRNDVDPFFHKKDYFKEFINDLSERDLEKEQVFVGCTCLENDKLFIEKGAPQMQIGDIIKFCFVGAYTMCLSPLFIRFFPRVYIKKHENLILAREEWTENEYLQKIKK</sequence>
<dbReference type="GO" id="GO:0008836">
    <property type="term" value="F:diaminopimelate decarboxylase activity"/>
    <property type="evidence" value="ECO:0007669"/>
    <property type="project" value="TreeGrafter"/>
</dbReference>
<proteinExistence type="inferred from homology"/>
<feature type="domain" description="Orn/DAP/Arg decarboxylase 2 N-terminal" evidence="6">
    <location>
        <begin position="33"/>
        <end position="261"/>
    </location>
</feature>
<keyword evidence="2 3" id="KW-0663">Pyridoxal phosphate</keyword>
<keyword evidence="8" id="KW-1185">Reference proteome</keyword>
<accession>A0A3E4MN50</accession>
<dbReference type="InterPro" id="IPR022644">
    <property type="entry name" value="De-COase2_N"/>
</dbReference>
<dbReference type="Gene3D" id="2.40.37.10">
    <property type="entry name" value="Lyase, Ornithine Decarboxylase, Chain A, domain 1"/>
    <property type="match status" value="1"/>
</dbReference>
<dbReference type="Gene3D" id="3.20.20.10">
    <property type="entry name" value="Alanine racemase"/>
    <property type="match status" value="1"/>
</dbReference>
<feature type="modified residue" description="N6-(pyridoxal phosphate)lysine" evidence="3">
    <location>
        <position position="43"/>
    </location>
</feature>
<dbReference type="InterPro" id="IPR009006">
    <property type="entry name" value="Ala_racemase/Decarboxylase_C"/>
</dbReference>
<reference evidence="7 8" key="1">
    <citation type="submission" date="2018-08" db="EMBL/GenBank/DDBJ databases">
        <title>A genome reference for cultivated species of the human gut microbiota.</title>
        <authorList>
            <person name="Zou Y."/>
            <person name="Xue W."/>
            <person name="Luo G."/>
        </authorList>
    </citation>
    <scope>NUCLEOTIDE SEQUENCE [LARGE SCALE GENOMIC DNA]</scope>
    <source>
        <strain evidence="7 8">TF10-3AC</strain>
    </source>
</reference>
<dbReference type="Proteomes" id="UP000260862">
    <property type="component" value="Unassembled WGS sequence"/>
</dbReference>
<protein>
    <submittedName>
        <fullName evidence="7">Diaminopimelate decarboxylase</fullName>
    </submittedName>
</protein>
<dbReference type="EMBL" id="QSQT01000047">
    <property type="protein sequence ID" value="RGK51130.1"/>
    <property type="molecule type" value="Genomic_DNA"/>
</dbReference>
<dbReference type="PANTHER" id="PTHR43727:SF3">
    <property type="entry name" value="GROUP IV DECARBOXYLASE"/>
    <property type="match status" value="1"/>
</dbReference>
<evidence type="ECO:0000313" key="8">
    <source>
        <dbReference type="Proteomes" id="UP000260862"/>
    </source>
</evidence>
<dbReference type="AlphaFoldDB" id="A0A3E4MN50"/>
<comment type="cofactor">
    <cofactor evidence="1 3">
        <name>pyridoxal 5'-phosphate</name>
        <dbReference type="ChEBI" id="CHEBI:597326"/>
    </cofactor>
</comment>
<gene>
    <name evidence="7" type="ORF">DXD04_15710</name>
</gene>
<evidence type="ECO:0000256" key="3">
    <source>
        <dbReference type="PIRSR" id="PIRSR600183-50"/>
    </source>
</evidence>
<feature type="active site" description="Proton donor" evidence="3">
    <location>
        <position position="324"/>
    </location>
</feature>
<dbReference type="SUPFAM" id="SSF50621">
    <property type="entry name" value="Alanine racemase C-terminal domain-like"/>
    <property type="match status" value="1"/>
</dbReference>
<dbReference type="Pfam" id="PF02784">
    <property type="entry name" value="Orn_Arg_deC_N"/>
    <property type="match status" value="1"/>
</dbReference>
<comment type="similarity">
    <text evidence="4">Belongs to the Orn/Lys/Arg decarboxylase class-II family.</text>
</comment>
<dbReference type="PRINTS" id="PR01179">
    <property type="entry name" value="ODADCRBXLASE"/>
</dbReference>
<dbReference type="Pfam" id="PF00278">
    <property type="entry name" value="Orn_DAP_Arg_deC"/>
    <property type="match status" value="1"/>
</dbReference>
<name>A0A3E4MN50_9BACT</name>
<evidence type="ECO:0000256" key="1">
    <source>
        <dbReference type="ARBA" id="ARBA00001933"/>
    </source>
</evidence>
<dbReference type="RefSeq" id="WP_117674088.1">
    <property type="nucleotide sequence ID" value="NZ_CABOGR010000047.1"/>
</dbReference>